<comment type="caution">
    <text evidence="8">The sequence shown here is derived from an EMBL/GenBank/DDBJ whole genome shotgun (WGS) entry which is preliminary data.</text>
</comment>
<dbReference type="SUPFAM" id="SSF103473">
    <property type="entry name" value="MFS general substrate transporter"/>
    <property type="match status" value="1"/>
</dbReference>
<feature type="transmembrane region" description="Helical" evidence="7">
    <location>
        <begin position="76"/>
        <end position="96"/>
    </location>
</feature>
<reference evidence="8 9" key="1">
    <citation type="journal article" date="2019" name="Sci. Rep.">
        <title>A high-quality genome of Eragrostis curvula grass provides insights into Poaceae evolution and supports new strategies to enhance forage quality.</title>
        <authorList>
            <person name="Carballo J."/>
            <person name="Santos B.A.C.M."/>
            <person name="Zappacosta D."/>
            <person name="Garbus I."/>
            <person name="Selva J.P."/>
            <person name="Gallo C.A."/>
            <person name="Diaz A."/>
            <person name="Albertini E."/>
            <person name="Caccamo M."/>
            <person name="Echenique V."/>
        </authorList>
    </citation>
    <scope>NUCLEOTIDE SEQUENCE [LARGE SCALE GENOMIC DNA]</scope>
    <source>
        <strain evidence="9">cv. Victoria</strain>
        <tissue evidence="8">Leaf</tissue>
    </source>
</reference>
<dbReference type="PANTHER" id="PTHR11654">
    <property type="entry name" value="OLIGOPEPTIDE TRANSPORTER-RELATED"/>
    <property type="match status" value="1"/>
</dbReference>
<evidence type="ECO:0000256" key="4">
    <source>
        <dbReference type="ARBA" id="ARBA00022989"/>
    </source>
</evidence>
<feature type="region of interest" description="Disordered" evidence="6">
    <location>
        <begin position="127"/>
        <end position="162"/>
    </location>
</feature>
<dbReference type="EMBL" id="RWGY01000029">
    <property type="protein sequence ID" value="TVU18853.1"/>
    <property type="molecule type" value="Genomic_DNA"/>
</dbReference>
<dbReference type="InterPro" id="IPR000109">
    <property type="entry name" value="POT_fam"/>
</dbReference>
<evidence type="ECO:0000256" key="5">
    <source>
        <dbReference type="ARBA" id="ARBA00023136"/>
    </source>
</evidence>
<dbReference type="OrthoDB" id="8904098at2759"/>
<evidence type="ECO:0000256" key="1">
    <source>
        <dbReference type="ARBA" id="ARBA00004141"/>
    </source>
</evidence>
<evidence type="ECO:0000313" key="8">
    <source>
        <dbReference type="EMBL" id="TVU18853.1"/>
    </source>
</evidence>
<organism evidence="8 9">
    <name type="scientific">Eragrostis curvula</name>
    <name type="common">weeping love grass</name>
    <dbReference type="NCBI Taxonomy" id="38414"/>
    <lineage>
        <taxon>Eukaryota</taxon>
        <taxon>Viridiplantae</taxon>
        <taxon>Streptophyta</taxon>
        <taxon>Embryophyta</taxon>
        <taxon>Tracheophyta</taxon>
        <taxon>Spermatophyta</taxon>
        <taxon>Magnoliopsida</taxon>
        <taxon>Liliopsida</taxon>
        <taxon>Poales</taxon>
        <taxon>Poaceae</taxon>
        <taxon>PACMAD clade</taxon>
        <taxon>Chloridoideae</taxon>
        <taxon>Eragrostideae</taxon>
        <taxon>Eragrostidinae</taxon>
        <taxon>Eragrostis</taxon>
    </lineage>
</organism>
<dbReference type="InterPro" id="IPR036259">
    <property type="entry name" value="MFS_trans_sf"/>
</dbReference>
<comment type="subcellular location">
    <subcellularLocation>
        <location evidence="1">Membrane</location>
        <topology evidence="1">Multi-pass membrane protein</topology>
    </subcellularLocation>
</comment>
<evidence type="ECO:0000256" key="7">
    <source>
        <dbReference type="SAM" id="Phobius"/>
    </source>
</evidence>
<evidence type="ECO:0000313" key="9">
    <source>
        <dbReference type="Proteomes" id="UP000324897"/>
    </source>
</evidence>
<feature type="transmembrane region" description="Helical" evidence="7">
    <location>
        <begin position="103"/>
        <end position="123"/>
    </location>
</feature>
<accession>A0A5J9U5E6</accession>
<dbReference type="GO" id="GO:0016020">
    <property type="term" value="C:membrane"/>
    <property type="evidence" value="ECO:0007669"/>
    <property type="project" value="UniProtKB-SubCell"/>
</dbReference>
<comment type="similarity">
    <text evidence="2">Belongs to the major facilitator superfamily. Proton-dependent oligopeptide transporter (POT/PTR) (TC 2.A.17) family.</text>
</comment>
<evidence type="ECO:0000256" key="2">
    <source>
        <dbReference type="ARBA" id="ARBA00005982"/>
    </source>
</evidence>
<evidence type="ECO:0000256" key="3">
    <source>
        <dbReference type="ARBA" id="ARBA00022692"/>
    </source>
</evidence>
<dbReference type="Gramene" id="TVU18853">
    <property type="protein sequence ID" value="TVU18853"/>
    <property type="gene ID" value="EJB05_34968"/>
</dbReference>
<keyword evidence="5 7" id="KW-0472">Membrane</keyword>
<evidence type="ECO:0000256" key="6">
    <source>
        <dbReference type="SAM" id="MobiDB-lite"/>
    </source>
</evidence>
<feature type="compositionally biased region" description="Basic and acidic residues" evidence="6">
    <location>
        <begin position="11"/>
        <end position="22"/>
    </location>
</feature>
<dbReference type="Pfam" id="PF00854">
    <property type="entry name" value="PTR2"/>
    <property type="match status" value="1"/>
</dbReference>
<protein>
    <submittedName>
        <fullName evidence="8">Uncharacterized protein</fullName>
    </submittedName>
</protein>
<dbReference type="AlphaFoldDB" id="A0A5J9U5E6"/>
<dbReference type="Proteomes" id="UP000324897">
    <property type="component" value="Chromosome 7"/>
</dbReference>
<name>A0A5J9U5E6_9POAL</name>
<gene>
    <name evidence="8" type="ORF">EJB05_34968</name>
</gene>
<sequence>MEANESQQEPRPSHDLNVDHDSLQQPSDAKKKKGGWITFPFLGVAMFGLGIARGGATSNLVVYLVEKYNVPRVDAARISSIAFGCLSLAPVGGAIVADAFFGCYPVVAVSMVFSVLVPSLHSLSPRVHDQRLPRPPAGSVPAAEPSRRRRRPVRGGDGGADDCAVRRRVPAVRERGRRAVLFPLLRRLAGYTPTPLQRIGAGHVLTVVSMAASALIERQRVAPVRAHGEAGDPAWVSPMSAMWLVLPFVVSGAGEALHFPGQVTLYYQEFPPSLKNTGMVAMIIALGFYLSTGPHWRRAARHGVASGQRERLQAGEPLLAAYRACRRQLRILPSMCQIVQVPEHRQVAQDEPSRFLHSSLFACMLFIVL</sequence>
<dbReference type="Gene3D" id="1.20.1250.20">
    <property type="entry name" value="MFS general substrate transporter like domains"/>
    <property type="match status" value="2"/>
</dbReference>
<keyword evidence="4 7" id="KW-1133">Transmembrane helix</keyword>
<feature type="compositionally biased region" description="Polar residues" evidence="6">
    <location>
        <begin position="1"/>
        <end position="10"/>
    </location>
</feature>
<keyword evidence="3 7" id="KW-0812">Transmembrane</keyword>
<feature type="non-terminal residue" evidence="8">
    <location>
        <position position="1"/>
    </location>
</feature>
<feature type="transmembrane region" description="Helical" evidence="7">
    <location>
        <begin position="36"/>
        <end position="56"/>
    </location>
</feature>
<feature type="region of interest" description="Disordered" evidence="6">
    <location>
        <begin position="1"/>
        <end position="31"/>
    </location>
</feature>
<keyword evidence="9" id="KW-1185">Reference proteome</keyword>
<proteinExistence type="inferred from homology"/>
<dbReference type="GO" id="GO:0022857">
    <property type="term" value="F:transmembrane transporter activity"/>
    <property type="evidence" value="ECO:0007669"/>
    <property type="project" value="InterPro"/>
</dbReference>